<name>A0A5B7CT41_PORTR</name>
<gene>
    <name evidence="1" type="ORF">E2C01_004113</name>
</gene>
<sequence length="71" mass="8203">MSDINICNTHQWNTPRGNTITLAYTETPEIQHQRDRNLETLQTDSRLPGSRKTVALEIVRLREPPVPPREP</sequence>
<keyword evidence="2" id="KW-1185">Reference proteome</keyword>
<organism evidence="1 2">
    <name type="scientific">Portunus trituberculatus</name>
    <name type="common">Swimming crab</name>
    <name type="synonym">Neptunus trituberculatus</name>
    <dbReference type="NCBI Taxonomy" id="210409"/>
    <lineage>
        <taxon>Eukaryota</taxon>
        <taxon>Metazoa</taxon>
        <taxon>Ecdysozoa</taxon>
        <taxon>Arthropoda</taxon>
        <taxon>Crustacea</taxon>
        <taxon>Multicrustacea</taxon>
        <taxon>Malacostraca</taxon>
        <taxon>Eumalacostraca</taxon>
        <taxon>Eucarida</taxon>
        <taxon>Decapoda</taxon>
        <taxon>Pleocyemata</taxon>
        <taxon>Brachyura</taxon>
        <taxon>Eubrachyura</taxon>
        <taxon>Portunoidea</taxon>
        <taxon>Portunidae</taxon>
        <taxon>Portuninae</taxon>
        <taxon>Portunus</taxon>
    </lineage>
</organism>
<dbReference type="Proteomes" id="UP000324222">
    <property type="component" value="Unassembled WGS sequence"/>
</dbReference>
<reference evidence="1 2" key="1">
    <citation type="submission" date="2019-05" db="EMBL/GenBank/DDBJ databases">
        <title>Another draft genome of Portunus trituberculatus and its Hox gene families provides insights of decapod evolution.</title>
        <authorList>
            <person name="Jeong J.-H."/>
            <person name="Song I."/>
            <person name="Kim S."/>
            <person name="Choi T."/>
            <person name="Kim D."/>
            <person name="Ryu S."/>
            <person name="Kim W."/>
        </authorList>
    </citation>
    <scope>NUCLEOTIDE SEQUENCE [LARGE SCALE GENOMIC DNA]</scope>
    <source>
        <tissue evidence="1">Muscle</tissue>
    </source>
</reference>
<proteinExistence type="predicted"/>
<evidence type="ECO:0000313" key="1">
    <source>
        <dbReference type="EMBL" id="MPC11446.1"/>
    </source>
</evidence>
<accession>A0A5B7CT41</accession>
<dbReference type="AlphaFoldDB" id="A0A5B7CT41"/>
<dbReference type="EMBL" id="VSRR010000163">
    <property type="protein sequence ID" value="MPC11446.1"/>
    <property type="molecule type" value="Genomic_DNA"/>
</dbReference>
<protein>
    <submittedName>
        <fullName evidence="1">Uncharacterized protein</fullName>
    </submittedName>
</protein>
<evidence type="ECO:0000313" key="2">
    <source>
        <dbReference type="Proteomes" id="UP000324222"/>
    </source>
</evidence>
<comment type="caution">
    <text evidence="1">The sequence shown here is derived from an EMBL/GenBank/DDBJ whole genome shotgun (WGS) entry which is preliminary data.</text>
</comment>